<accession>A0A9D1N0R1</accession>
<dbReference type="EMBL" id="DVOD01000039">
    <property type="protein sequence ID" value="HIU92551.1"/>
    <property type="molecule type" value="Genomic_DNA"/>
</dbReference>
<evidence type="ECO:0000313" key="2">
    <source>
        <dbReference type="Proteomes" id="UP000886748"/>
    </source>
</evidence>
<evidence type="ECO:0008006" key="3">
    <source>
        <dbReference type="Google" id="ProtNLM"/>
    </source>
</evidence>
<sequence>MENTIKWKQMFNGDFKKYLDFVVSLKTKLEKLDLSKLPEDKKEALCKRYEKLFSLSCDLLGEYLSYNGIFAGDKSQIIKFAFNTELIDDGQKWINLFFLFNRFKKEGYEKSGKFILLHLNADYITLFENLNNYFEKECKQIN</sequence>
<gene>
    <name evidence="1" type="ORF">IAD26_05390</name>
</gene>
<dbReference type="SUPFAM" id="SSF81593">
    <property type="entry name" value="Nucleotidyltransferase substrate binding subunit/domain"/>
    <property type="match status" value="1"/>
</dbReference>
<organism evidence="1 2">
    <name type="scientific">Candidatus Limenecus avicola</name>
    <dbReference type="NCBI Taxonomy" id="2840847"/>
    <lineage>
        <taxon>Bacteria</taxon>
        <taxon>Bacillati</taxon>
        <taxon>Bacillota</taxon>
        <taxon>Clostridia</taxon>
        <taxon>Eubacteriales</taxon>
        <taxon>Clostridiaceae</taxon>
        <taxon>Clostridiaceae incertae sedis</taxon>
        <taxon>Candidatus Limenecus</taxon>
    </lineage>
</organism>
<dbReference type="Gene3D" id="1.20.120.330">
    <property type="entry name" value="Nucleotidyltransferases domain 2"/>
    <property type="match status" value="1"/>
</dbReference>
<evidence type="ECO:0000313" key="1">
    <source>
        <dbReference type="EMBL" id="HIU92551.1"/>
    </source>
</evidence>
<name>A0A9D1N0R1_9CLOT</name>
<protein>
    <recommendedName>
        <fullName evidence="3">Nucleotidyltransferase</fullName>
    </recommendedName>
</protein>
<comment type="caution">
    <text evidence="1">The sequence shown here is derived from an EMBL/GenBank/DDBJ whole genome shotgun (WGS) entry which is preliminary data.</text>
</comment>
<dbReference type="Proteomes" id="UP000886748">
    <property type="component" value="Unassembled WGS sequence"/>
</dbReference>
<reference evidence="1" key="1">
    <citation type="submission" date="2020-10" db="EMBL/GenBank/DDBJ databases">
        <authorList>
            <person name="Gilroy R."/>
        </authorList>
    </citation>
    <scope>NUCLEOTIDE SEQUENCE</scope>
    <source>
        <strain evidence="1">CHK154-7741</strain>
    </source>
</reference>
<proteinExistence type="predicted"/>
<dbReference type="AlphaFoldDB" id="A0A9D1N0R1"/>
<reference evidence="1" key="2">
    <citation type="journal article" date="2021" name="PeerJ">
        <title>Extensive microbial diversity within the chicken gut microbiome revealed by metagenomics and culture.</title>
        <authorList>
            <person name="Gilroy R."/>
            <person name="Ravi A."/>
            <person name="Getino M."/>
            <person name="Pursley I."/>
            <person name="Horton D.L."/>
            <person name="Alikhan N.F."/>
            <person name="Baker D."/>
            <person name="Gharbi K."/>
            <person name="Hall N."/>
            <person name="Watson M."/>
            <person name="Adriaenssens E.M."/>
            <person name="Foster-Nyarko E."/>
            <person name="Jarju S."/>
            <person name="Secka A."/>
            <person name="Antonio M."/>
            <person name="Oren A."/>
            <person name="Chaudhuri R.R."/>
            <person name="La Ragione R."/>
            <person name="Hildebrand F."/>
            <person name="Pallen M.J."/>
        </authorList>
    </citation>
    <scope>NUCLEOTIDE SEQUENCE</scope>
    <source>
        <strain evidence="1">CHK154-7741</strain>
    </source>
</reference>